<dbReference type="RefSeq" id="WP_160752191.1">
    <property type="nucleotide sequence ID" value="NZ_WTYA01000002.1"/>
</dbReference>
<dbReference type="PANTHER" id="PTHR19271:SF16">
    <property type="entry name" value="CYTOCHROME B"/>
    <property type="match status" value="1"/>
</dbReference>
<evidence type="ECO:0000256" key="4">
    <source>
        <dbReference type="ARBA" id="ARBA00013531"/>
    </source>
</evidence>
<feature type="transmembrane region" description="Helical" evidence="17">
    <location>
        <begin position="351"/>
        <end position="371"/>
    </location>
</feature>
<dbReference type="EMBL" id="WTYA01000002">
    <property type="protein sequence ID" value="MXP27897.1"/>
    <property type="molecule type" value="Genomic_DNA"/>
</dbReference>
<comment type="subunit">
    <text evidence="3 16">The main subunits of complex b-c1 are: cytochrome b, cytochrome c1 and the Rieske protein.</text>
</comment>
<dbReference type="SUPFAM" id="SSF81342">
    <property type="entry name" value="Transmembrane di-heme cytochromes"/>
    <property type="match status" value="1"/>
</dbReference>
<feature type="transmembrane region" description="Helical" evidence="17">
    <location>
        <begin position="196"/>
        <end position="218"/>
    </location>
</feature>
<evidence type="ECO:0000313" key="20">
    <source>
        <dbReference type="EMBL" id="MXP27897.1"/>
    </source>
</evidence>
<dbReference type="Pfam" id="PF00033">
    <property type="entry name" value="Cytochrome_B"/>
    <property type="match status" value="1"/>
</dbReference>
<evidence type="ECO:0000256" key="3">
    <source>
        <dbReference type="ARBA" id="ARBA00011649"/>
    </source>
</evidence>
<keyword evidence="12 15" id="KW-0408">Iron</keyword>
<gene>
    <name evidence="20" type="ORF">GRI58_03555</name>
</gene>
<comment type="cofactor">
    <cofactor evidence="15">
        <name>heme</name>
        <dbReference type="ChEBI" id="CHEBI:30413"/>
    </cofactor>
    <text evidence="15">Binds 2 heme groups non-covalently.</text>
</comment>
<keyword evidence="13 17" id="KW-0472">Membrane</keyword>
<feature type="transmembrane region" description="Helical" evidence="17">
    <location>
        <begin position="129"/>
        <end position="151"/>
    </location>
</feature>
<comment type="caution">
    <text evidence="20">The sequence shown here is derived from an EMBL/GenBank/DDBJ whole genome shotgun (WGS) entry which is preliminary data.</text>
</comment>
<evidence type="ECO:0000256" key="15">
    <source>
        <dbReference type="PIRSR" id="PIRSR038885-2"/>
    </source>
</evidence>
<dbReference type="InterPro" id="IPR016174">
    <property type="entry name" value="Di-haem_cyt_TM"/>
</dbReference>
<evidence type="ECO:0000256" key="6">
    <source>
        <dbReference type="ARBA" id="ARBA00022617"/>
    </source>
</evidence>
<dbReference type="InterPro" id="IPR005798">
    <property type="entry name" value="Cyt_b/b6_C"/>
</dbReference>
<dbReference type="InterPro" id="IPR027387">
    <property type="entry name" value="Cytb/b6-like_sf"/>
</dbReference>
<dbReference type="OrthoDB" id="9804503at2"/>
<dbReference type="InterPro" id="IPR036150">
    <property type="entry name" value="Cyt_b/b6_C_sf"/>
</dbReference>
<evidence type="ECO:0000256" key="13">
    <source>
        <dbReference type="ARBA" id="ARBA00023136"/>
    </source>
</evidence>
<comment type="subcellular location">
    <subcellularLocation>
        <location evidence="2">Membrane</location>
        <topology evidence="2">Multi-pass membrane protein</topology>
    </subcellularLocation>
</comment>
<feature type="domain" description="Cytochrome b/b6 N-terminal region profile" evidence="18">
    <location>
        <begin position="15"/>
        <end position="227"/>
    </location>
</feature>
<evidence type="ECO:0000313" key="21">
    <source>
        <dbReference type="Proteomes" id="UP000439780"/>
    </source>
</evidence>
<keyword evidence="21" id="KW-1185">Reference proteome</keyword>
<dbReference type="FunFam" id="1.20.810.10:FF:000004">
    <property type="entry name" value="Cytochrome b"/>
    <property type="match status" value="1"/>
</dbReference>
<keyword evidence="5 16" id="KW-0813">Transport</keyword>
<evidence type="ECO:0000256" key="1">
    <source>
        <dbReference type="ARBA" id="ARBA00002444"/>
    </source>
</evidence>
<evidence type="ECO:0000256" key="8">
    <source>
        <dbReference type="ARBA" id="ARBA00022692"/>
    </source>
</evidence>
<evidence type="ECO:0000256" key="17">
    <source>
        <dbReference type="SAM" id="Phobius"/>
    </source>
</evidence>
<dbReference type="GO" id="GO:0016491">
    <property type="term" value="F:oxidoreductase activity"/>
    <property type="evidence" value="ECO:0007669"/>
    <property type="project" value="InterPro"/>
</dbReference>
<evidence type="ECO:0000256" key="2">
    <source>
        <dbReference type="ARBA" id="ARBA00004141"/>
    </source>
</evidence>
<dbReference type="CDD" id="cd00290">
    <property type="entry name" value="cytochrome_b_C"/>
    <property type="match status" value="1"/>
</dbReference>
<keyword evidence="9 15" id="KW-0479">Metal-binding</keyword>
<dbReference type="InterPro" id="IPR005797">
    <property type="entry name" value="Cyt_b/b6_N"/>
</dbReference>
<feature type="binding site" description="axial binding residue" evidence="15">
    <location>
        <position position="113"/>
    </location>
    <ligand>
        <name>heme b</name>
        <dbReference type="ChEBI" id="CHEBI:60344"/>
        <label>b566</label>
    </ligand>
    <ligandPart>
        <name>Fe</name>
        <dbReference type="ChEBI" id="CHEBI:18248"/>
    </ligandPart>
</feature>
<dbReference type="CDD" id="cd00284">
    <property type="entry name" value="Cytochrome_b_N"/>
    <property type="match status" value="1"/>
</dbReference>
<feature type="domain" description="Cytochrome b/b6 C-terminal region profile" evidence="19">
    <location>
        <begin position="230"/>
        <end position="408"/>
    </location>
</feature>
<dbReference type="PROSITE" id="PS51003">
    <property type="entry name" value="CYTB_CTER"/>
    <property type="match status" value="1"/>
</dbReference>
<dbReference type="AlphaFoldDB" id="A0A845AEI5"/>
<dbReference type="GO" id="GO:0045275">
    <property type="term" value="C:respiratory chain complex III"/>
    <property type="evidence" value="ECO:0007669"/>
    <property type="project" value="InterPro"/>
</dbReference>
<feature type="transmembrane region" description="Helical" evidence="17">
    <location>
        <begin position="250"/>
        <end position="270"/>
    </location>
</feature>
<dbReference type="SUPFAM" id="SSF81648">
    <property type="entry name" value="a domain/subunit of cytochrome bc1 complex (Ubiquinol-cytochrome c reductase)"/>
    <property type="match status" value="1"/>
</dbReference>
<keyword evidence="10 16" id="KW-0249">Electron transport</keyword>
<keyword evidence="8 16" id="KW-0812">Transmembrane</keyword>
<evidence type="ECO:0000256" key="10">
    <source>
        <dbReference type="ARBA" id="ARBA00022982"/>
    </source>
</evidence>
<evidence type="ECO:0000256" key="14">
    <source>
        <dbReference type="PIRSR" id="PIRSR038885-1"/>
    </source>
</evidence>
<name>A0A845AEI5_9SPHN</name>
<keyword evidence="6 15" id="KW-0349">Heme</keyword>
<feature type="transmembrane region" description="Helical" evidence="17">
    <location>
        <begin position="308"/>
        <end position="331"/>
    </location>
</feature>
<comment type="function">
    <text evidence="1 16">Component of the ubiquinol-cytochrome c reductase complex (complex III or cytochrome b-c1 complex), which is a respiratory chain that generates an electrochemical potential coupled to ATP synthesis.</text>
</comment>
<feature type="binding site" description="axial binding residue" evidence="15">
    <location>
        <position position="214"/>
    </location>
    <ligand>
        <name>heme b</name>
        <dbReference type="ChEBI" id="CHEBI:60344"/>
        <label>b566</label>
    </ligand>
    <ligandPart>
        <name>Fe</name>
        <dbReference type="ChEBI" id="CHEBI:18248"/>
    </ligandPart>
</feature>
<comment type="similarity">
    <text evidence="16">Belongs to the cytochrome b family.</text>
</comment>
<feature type="binding site" description="axial binding residue" evidence="15">
    <location>
        <position position="99"/>
    </location>
    <ligand>
        <name>heme b</name>
        <dbReference type="ChEBI" id="CHEBI:60344"/>
        <label>b562</label>
    </ligand>
    <ligandPart>
        <name>Fe</name>
        <dbReference type="ChEBI" id="CHEBI:18248"/>
    </ligandPart>
</feature>
<evidence type="ECO:0000256" key="16">
    <source>
        <dbReference type="RuleBase" id="RU003385"/>
    </source>
</evidence>
<evidence type="ECO:0000256" key="11">
    <source>
        <dbReference type="ARBA" id="ARBA00022989"/>
    </source>
</evidence>
<dbReference type="GO" id="GO:0022904">
    <property type="term" value="P:respiratory electron transport chain"/>
    <property type="evidence" value="ECO:0007669"/>
    <property type="project" value="InterPro"/>
</dbReference>
<dbReference type="InterPro" id="IPR048259">
    <property type="entry name" value="Cytochrome_b_N_euk/bac"/>
</dbReference>
<evidence type="ECO:0000256" key="12">
    <source>
        <dbReference type="ARBA" id="ARBA00023004"/>
    </source>
</evidence>
<dbReference type="GO" id="GO:0008121">
    <property type="term" value="F:quinol-cytochrome-c reductase activity"/>
    <property type="evidence" value="ECO:0007669"/>
    <property type="project" value="InterPro"/>
</dbReference>
<organism evidence="20 21">
    <name type="scientific">Qipengyuania algicida</name>
    <dbReference type="NCBI Taxonomy" id="1836209"/>
    <lineage>
        <taxon>Bacteria</taxon>
        <taxon>Pseudomonadati</taxon>
        <taxon>Pseudomonadota</taxon>
        <taxon>Alphaproteobacteria</taxon>
        <taxon>Sphingomonadales</taxon>
        <taxon>Erythrobacteraceae</taxon>
        <taxon>Qipengyuania</taxon>
    </lineage>
</organism>
<dbReference type="Gene3D" id="1.20.810.10">
    <property type="entry name" value="Cytochrome Bc1 Complex, Chain C"/>
    <property type="match status" value="1"/>
</dbReference>
<accession>A0A845AEI5</accession>
<dbReference type="PANTHER" id="PTHR19271">
    <property type="entry name" value="CYTOCHROME B"/>
    <property type="match status" value="1"/>
</dbReference>
<keyword evidence="11 17" id="KW-1133">Transmembrane helix</keyword>
<feature type="transmembrane region" description="Helical" evidence="17">
    <location>
        <begin position="94"/>
        <end position="114"/>
    </location>
</feature>
<sequence length="431" mass="49008">MSFPWAKEYQPQHPLMRYMDEKLPLPRLVYNAVGAGYPVPRNLSYFWNFGVLAGFFLVFQIVTGVVLAMHYAANSTVAFSSIEHIMRDVNWGWLLRYAHANGASFFFIVVYIHIFRGFYYSSYKAPREMIWLLGVVIFLLMMATAFMGYVLPWGQMSYWGAKVITSLFGAIPLAGEAIEVWLLGGYAPDNASLNRFFSLHFLLPFVILGVVILHIWALHIPGSSNPTGVEVKDESDTVPFHPYYTAKDGFGLGVALVLFFILVFFLPNYLGHPDNYIEANPLSTPAHIVPEWYFWPFYAILRAFTQDIFFIPAKLMGVMAMFSAILMWFFLPWLDRSPVRSGHYRPLFRKFFWFGLIPTMALLFYCGGAPAEEPYVMLSQIATAYYFLHFLVVLPIVSMVEKPEPLPNSITEAVLGSDKTMVKGEAADPAV</sequence>
<keyword evidence="7 16" id="KW-0679">Respiratory chain</keyword>
<dbReference type="InterPro" id="IPR048260">
    <property type="entry name" value="Cytochrome_b_C_euk/bac"/>
</dbReference>
<feature type="transmembrane region" description="Helical" evidence="17">
    <location>
        <begin position="45"/>
        <end position="73"/>
    </location>
</feature>
<dbReference type="InterPro" id="IPR030689">
    <property type="entry name" value="Cytochrome_b"/>
</dbReference>
<feature type="binding site" evidence="14">
    <location>
        <position position="219"/>
    </location>
    <ligand>
        <name>a ubiquinone</name>
        <dbReference type="ChEBI" id="CHEBI:16389"/>
    </ligand>
</feature>
<comment type="cofactor">
    <cofactor evidence="16">
        <name>heme b</name>
        <dbReference type="ChEBI" id="CHEBI:60344"/>
    </cofactor>
    <text evidence="16">Binds 2 heme groups non-covalently.</text>
</comment>
<evidence type="ECO:0000256" key="7">
    <source>
        <dbReference type="ARBA" id="ARBA00022660"/>
    </source>
</evidence>
<protein>
    <recommendedName>
        <fullName evidence="4 16">Cytochrome b</fullName>
    </recommendedName>
</protein>
<dbReference type="PROSITE" id="PS51002">
    <property type="entry name" value="CYTB_NTER"/>
    <property type="match status" value="1"/>
</dbReference>
<proteinExistence type="inferred from homology"/>
<dbReference type="PIRSF" id="PIRSF038885">
    <property type="entry name" value="COB"/>
    <property type="match status" value="1"/>
</dbReference>
<evidence type="ECO:0000259" key="19">
    <source>
        <dbReference type="PROSITE" id="PS51003"/>
    </source>
</evidence>
<feature type="binding site" description="axial binding residue" evidence="15">
    <location>
        <position position="200"/>
    </location>
    <ligand>
        <name>heme b</name>
        <dbReference type="ChEBI" id="CHEBI:60344"/>
        <label>b562</label>
    </ligand>
    <ligandPart>
        <name>Fe</name>
        <dbReference type="ChEBI" id="CHEBI:18248"/>
    </ligandPart>
</feature>
<dbReference type="Proteomes" id="UP000439780">
    <property type="component" value="Unassembled WGS sequence"/>
</dbReference>
<evidence type="ECO:0000256" key="9">
    <source>
        <dbReference type="ARBA" id="ARBA00022723"/>
    </source>
</evidence>
<dbReference type="Pfam" id="PF00032">
    <property type="entry name" value="Cytochrom_B_C"/>
    <property type="match status" value="1"/>
</dbReference>
<evidence type="ECO:0000256" key="5">
    <source>
        <dbReference type="ARBA" id="ARBA00022448"/>
    </source>
</evidence>
<feature type="transmembrane region" description="Helical" evidence="17">
    <location>
        <begin position="163"/>
        <end position="184"/>
    </location>
</feature>
<dbReference type="GO" id="GO:0046872">
    <property type="term" value="F:metal ion binding"/>
    <property type="evidence" value="ECO:0007669"/>
    <property type="project" value="UniProtKB-KW"/>
</dbReference>
<feature type="transmembrane region" description="Helical" evidence="17">
    <location>
        <begin position="377"/>
        <end position="397"/>
    </location>
</feature>
<reference evidence="20 21" key="1">
    <citation type="submission" date="2019-12" db="EMBL/GenBank/DDBJ databases">
        <title>Genomic-based taxomic classification of the family Erythrobacteraceae.</title>
        <authorList>
            <person name="Xu L."/>
        </authorList>
    </citation>
    <scope>NUCLEOTIDE SEQUENCE [LARGE SCALE GENOMIC DNA]</scope>
    <source>
        <strain evidence="20 21">KEMB 9005-328</strain>
    </source>
</reference>
<evidence type="ECO:0000259" key="18">
    <source>
        <dbReference type="PROSITE" id="PS51002"/>
    </source>
</evidence>